<dbReference type="PROSITE" id="PS51532">
    <property type="entry name" value="PITH"/>
    <property type="match status" value="1"/>
</dbReference>
<dbReference type="InterPro" id="IPR010400">
    <property type="entry name" value="PITH_dom"/>
</dbReference>
<dbReference type="Proteomes" id="UP000494206">
    <property type="component" value="Unassembled WGS sequence"/>
</dbReference>
<sequence>MPVIEVKDDNDYKFQFAKAIQGVLFVDFYADWCGPCKMMAPVFEELSNKFPNATFIKVNTNKCEETSASLGIASIPTFMAFMNGVRMDTIKGADAEALGDLVARYAEFKSTPSLVHGQSELNSAIDKHQIECLNGDDDTPIERFLDGNCNLKSDCDEQLIISIAFIQPVKVHSILIKGNGGRAPKKVKVFSNMPKTLDFDAAMALEPIQTLEYNETANQGDGQIMPLRFVKFQNVQNIQLFIENNQEGGEVTELVDLKFFGTPLGTLDVNKIKKGSGGAEKGGSLAKALGL</sequence>
<accession>A0A8S1FA04</accession>
<dbReference type="EMBL" id="CADEPM010000007">
    <property type="protein sequence ID" value="CAB3408433.1"/>
    <property type="molecule type" value="Genomic_DNA"/>
</dbReference>
<protein>
    <recommendedName>
        <fullName evidence="6">Thioredoxin-like protein 1</fullName>
    </recommendedName>
</protein>
<keyword evidence="5" id="KW-1185">Reference proteome</keyword>
<dbReference type="Pfam" id="PF00085">
    <property type="entry name" value="Thioredoxin"/>
    <property type="match status" value="1"/>
</dbReference>
<dbReference type="InterPro" id="IPR037047">
    <property type="entry name" value="PITH_dom_sf"/>
</dbReference>
<evidence type="ECO:0000259" key="3">
    <source>
        <dbReference type="PROSITE" id="PS51532"/>
    </source>
</evidence>
<gene>
    <name evidence="4" type="ORF">CBOVIS_LOCUS10217</name>
</gene>
<dbReference type="Gene3D" id="2.60.120.470">
    <property type="entry name" value="PITH domain"/>
    <property type="match status" value="1"/>
</dbReference>
<dbReference type="InterPro" id="IPR036249">
    <property type="entry name" value="Thioredoxin-like_sf"/>
</dbReference>
<dbReference type="AlphaFoldDB" id="A0A8S1FA04"/>
<dbReference type="CDD" id="cd02947">
    <property type="entry name" value="TRX_family"/>
    <property type="match status" value="1"/>
</dbReference>
<reference evidence="4 5" key="1">
    <citation type="submission" date="2020-04" db="EMBL/GenBank/DDBJ databases">
        <authorList>
            <person name="Laetsch R D."/>
            <person name="Stevens L."/>
            <person name="Kumar S."/>
            <person name="Blaxter L. M."/>
        </authorList>
    </citation>
    <scope>NUCLEOTIDE SEQUENCE [LARGE SCALE GENOMIC DNA]</scope>
</reference>
<dbReference type="InterPro" id="IPR013766">
    <property type="entry name" value="Thioredoxin_domain"/>
</dbReference>
<evidence type="ECO:0000313" key="4">
    <source>
        <dbReference type="EMBL" id="CAB3408433.1"/>
    </source>
</evidence>
<dbReference type="PRINTS" id="PR00421">
    <property type="entry name" value="THIOREDOXIN"/>
</dbReference>
<feature type="domain" description="Thioredoxin" evidence="2">
    <location>
        <begin position="1"/>
        <end position="130"/>
    </location>
</feature>
<proteinExistence type="predicted"/>
<dbReference type="SUPFAM" id="SSF52833">
    <property type="entry name" value="Thioredoxin-like"/>
    <property type="match status" value="1"/>
</dbReference>
<evidence type="ECO:0000256" key="1">
    <source>
        <dbReference type="ARBA" id="ARBA00023157"/>
    </source>
</evidence>
<name>A0A8S1FA04_9PELO</name>
<dbReference type="GO" id="GO:0005737">
    <property type="term" value="C:cytoplasm"/>
    <property type="evidence" value="ECO:0007669"/>
    <property type="project" value="UniProtKB-ARBA"/>
</dbReference>
<dbReference type="Pfam" id="PF06201">
    <property type="entry name" value="PITH"/>
    <property type="match status" value="1"/>
</dbReference>
<dbReference type="InterPro" id="IPR017937">
    <property type="entry name" value="Thioredoxin_CS"/>
</dbReference>
<evidence type="ECO:0008006" key="6">
    <source>
        <dbReference type="Google" id="ProtNLM"/>
    </source>
</evidence>
<dbReference type="PROSITE" id="PS51352">
    <property type="entry name" value="THIOREDOXIN_2"/>
    <property type="match status" value="1"/>
</dbReference>
<feature type="domain" description="PITH" evidence="3">
    <location>
        <begin position="110"/>
        <end position="279"/>
    </location>
</feature>
<dbReference type="PANTHER" id="PTHR46115">
    <property type="entry name" value="THIOREDOXIN-LIKE PROTEIN 1"/>
    <property type="match status" value="1"/>
</dbReference>
<dbReference type="PROSITE" id="PS00194">
    <property type="entry name" value="THIOREDOXIN_1"/>
    <property type="match status" value="1"/>
</dbReference>
<keyword evidence="1" id="KW-1015">Disulfide bond</keyword>
<comment type="caution">
    <text evidence="4">The sequence shown here is derived from an EMBL/GenBank/DDBJ whole genome shotgun (WGS) entry which is preliminary data.</text>
</comment>
<evidence type="ECO:0000313" key="5">
    <source>
        <dbReference type="Proteomes" id="UP000494206"/>
    </source>
</evidence>
<dbReference type="OrthoDB" id="2121326at2759"/>
<dbReference type="InterPro" id="IPR008979">
    <property type="entry name" value="Galactose-bd-like_sf"/>
</dbReference>
<evidence type="ECO:0000259" key="2">
    <source>
        <dbReference type="PROSITE" id="PS51352"/>
    </source>
</evidence>
<dbReference type="Gene3D" id="3.40.30.10">
    <property type="entry name" value="Glutaredoxin"/>
    <property type="match status" value="1"/>
</dbReference>
<organism evidence="4 5">
    <name type="scientific">Caenorhabditis bovis</name>
    <dbReference type="NCBI Taxonomy" id="2654633"/>
    <lineage>
        <taxon>Eukaryota</taxon>
        <taxon>Metazoa</taxon>
        <taxon>Ecdysozoa</taxon>
        <taxon>Nematoda</taxon>
        <taxon>Chromadorea</taxon>
        <taxon>Rhabditida</taxon>
        <taxon>Rhabditina</taxon>
        <taxon>Rhabditomorpha</taxon>
        <taxon>Rhabditoidea</taxon>
        <taxon>Rhabditidae</taxon>
        <taxon>Peloderinae</taxon>
        <taxon>Caenorhabditis</taxon>
    </lineage>
</organism>
<dbReference type="SUPFAM" id="SSF49785">
    <property type="entry name" value="Galactose-binding domain-like"/>
    <property type="match status" value="1"/>
</dbReference>